<protein>
    <submittedName>
        <fullName evidence="1">Uncharacterized protein</fullName>
    </submittedName>
</protein>
<comment type="caution">
    <text evidence="1">The sequence shown here is derived from an EMBL/GenBank/DDBJ whole genome shotgun (WGS) entry which is preliminary data.</text>
</comment>
<evidence type="ECO:0000313" key="2">
    <source>
        <dbReference type="Proteomes" id="UP000593571"/>
    </source>
</evidence>
<organism evidence="1 2">
    <name type="scientific">Rousettus aegyptiacus</name>
    <name type="common">Egyptian fruit bat</name>
    <name type="synonym">Pteropus aegyptiacus</name>
    <dbReference type="NCBI Taxonomy" id="9407"/>
    <lineage>
        <taxon>Eukaryota</taxon>
        <taxon>Metazoa</taxon>
        <taxon>Chordata</taxon>
        <taxon>Craniata</taxon>
        <taxon>Vertebrata</taxon>
        <taxon>Euteleostomi</taxon>
        <taxon>Mammalia</taxon>
        <taxon>Eutheria</taxon>
        <taxon>Laurasiatheria</taxon>
        <taxon>Chiroptera</taxon>
        <taxon>Yinpterochiroptera</taxon>
        <taxon>Pteropodoidea</taxon>
        <taxon>Pteropodidae</taxon>
        <taxon>Rousettinae</taxon>
        <taxon>Rousettus</taxon>
    </lineage>
</organism>
<proteinExistence type="predicted"/>
<name>A0A7J8JI95_ROUAE</name>
<gene>
    <name evidence="1" type="ORF">HJG63_010168</name>
</gene>
<dbReference type="EMBL" id="JACASE010000002">
    <property type="protein sequence ID" value="KAF6495802.1"/>
    <property type="molecule type" value="Genomic_DNA"/>
</dbReference>
<sequence length="131" mass="14902">MLQLSFKFSPLTPQTLHMDRYILFMARKNATMCFLKRTFLTGISRGIVKHSGNLCRTVGISASQTGEIHLEVLQITHLGKEKVLQFQTNLVFKTSNFFSSQLILLFTCTPCARLLRQPQFFTSPAFIPLAM</sequence>
<evidence type="ECO:0000313" key="1">
    <source>
        <dbReference type="EMBL" id="KAF6495802.1"/>
    </source>
</evidence>
<dbReference type="AlphaFoldDB" id="A0A7J8JI95"/>
<reference evidence="1 2" key="1">
    <citation type="journal article" date="2020" name="Nature">
        <title>Six reference-quality genomes reveal evolution of bat adaptations.</title>
        <authorList>
            <person name="Jebb D."/>
            <person name="Huang Z."/>
            <person name="Pippel M."/>
            <person name="Hughes G.M."/>
            <person name="Lavrichenko K."/>
            <person name="Devanna P."/>
            <person name="Winkler S."/>
            <person name="Jermiin L.S."/>
            <person name="Skirmuntt E.C."/>
            <person name="Katzourakis A."/>
            <person name="Burkitt-Gray L."/>
            <person name="Ray D.A."/>
            <person name="Sullivan K.A.M."/>
            <person name="Roscito J.G."/>
            <person name="Kirilenko B.M."/>
            <person name="Davalos L.M."/>
            <person name="Corthals A.P."/>
            <person name="Power M.L."/>
            <person name="Jones G."/>
            <person name="Ransome R.D."/>
            <person name="Dechmann D.K.N."/>
            <person name="Locatelli A.G."/>
            <person name="Puechmaille S.J."/>
            <person name="Fedrigo O."/>
            <person name="Jarvis E.D."/>
            <person name="Hiller M."/>
            <person name="Vernes S.C."/>
            <person name="Myers E.W."/>
            <person name="Teeling E.C."/>
        </authorList>
    </citation>
    <scope>NUCLEOTIDE SEQUENCE [LARGE SCALE GENOMIC DNA]</scope>
    <source>
        <strain evidence="1">MRouAeg1</strain>
        <tissue evidence="1">Muscle</tissue>
    </source>
</reference>
<keyword evidence="2" id="KW-1185">Reference proteome</keyword>
<dbReference type="Proteomes" id="UP000593571">
    <property type="component" value="Unassembled WGS sequence"/>
</dbReference>
<accession>A0A7J8JI95</accession>